<evidence type="ECO:0000256" key="1">
    <source>
        <dbReference type="SAM" id="MobiDB-lite"/>
    </source>
</evidence>
<gene>
    <name evidence="2" type="ORF">PGT21_032202</name>
</gene>
<reference evidence="2 3" key="1">
    <citation type="submission" date="2019-05" db="EMBL/GenBank/DDBJ databases">
        <title>Emergence of the Ug99 lineage of the wheat stem rust pathogen through somatic hybridization.</title>
        <authorList>
            <person name="Li F."/>
            <person name="Upadhyaya N.M."/>
            <person name="Sperschneider J."/>
            <person name="Matny O."/>
            <person name="Nguyen-Phuc H."/>
            <person name="Mago R."/>
            <person name="Raley C."/>
            <person name="Miller M.E."/>
            <person name="Silverstein K.A.T."/>
            <person name="Henningsen E."/>
            <person name="Hirsch C.D."/>
            <person name="Visser B."/>
            <person name="Pretorius Z.A."/>
            <person name="Steffenson B.J."/>
            <person name="Schwessinger B."/>
            <person name="Dodds P.N."/>
            <person name="Figueroa M."/>
        </authorList>
    </citation>
    <scope>NUCLEOTIDE SEQUENCE [LARGE SCALE GENOMIC DNA]</scope>
    <source>
        <strain evidence="2">21-0</strain>
    </source>
</reference>
<sequence>MPQSWSVEHDNLDFETRSHLNPTQVLPDGRLALYNALVPAVKPAPCGKDGFWGLGLSVEVALLSQICIETPIDAIRTQVPSHMPVCRRAKRDLQSQWPRRISPSELTREKAS</sequence>
<proteinExistence type="predicted"/>
<comment type="caution">
    <text evidence="2">The sequence shown here is derived from an EMBL/GenBank/DDBJ whole genome shotgun (WGS) entry which is preliminary data.</text>
</comment>
<keyword evidence="3" id="KW-1185">Reference proteome</keyword>
<evidence type="ECO:0000313" key="2">
    <source>
        <dbReference type="EMBL" id="KAA1113469.1"/>
    </source>
</evidence>
<evidence type="ECO:0000313" key="3">
    <source>
        <dbReference type="Proteomes" id="UP000324748"/>
    </source>
</evidence>
<protein>
    <submittedName>
        <fullName evidence="2">Uncharacterized protein</fullName>
    </submittedName>
</protein>
<organism evidence="2 3">
    <name type="scientific">Puccinia graminis f. sp. tritici</name>
    <dbReference type="NCBI Taxonomy" id="56615"/>
    <lineage>
        <taxon>Eukaryota</taxon>
        <taxon>Fungi</taxon>
        <taxon>Dikarya</taxon>
        <taxon>Basidiomycota</taxon>
        <taxon>Pucciniomycotina</taxon>
        <taxon>Pucciniomycetes</taxon>
        <taxon>Pucciniales</taxon>
        <taxon>Pucciniaceae</taxon>
        <taxon>Puccinia</taxon>
    </lineage>
</organism>
<feature type="region of interest" description="Disordered" evidence="1">
    <location>
        <begin position="90"/>
        <end position="112"/>
    </location>
</feature>
<dbReference type="EMBL" id="VSWC01000015">
    <property type="protein sequence ID" value="KAA1113469.1"/>
    <property type="molecule type" value="Genomic_DNA"/>
</dbReference>
<dbReference type="Proteomes" id="UP000324748">
    <property type="component" value="Unassembled WGS sequence"/>
</dbReference>
<accession>A0A5B0QK23</accession>
<name>A0A5B0QK23_PUCGR</name>
<dbReference type="AlphaFoldDB" id="A0A5B0QK23"/>